<dbReference type="HOGENOM" id="CLU_166271_0_0_1"/>
<sequence length="107" mass="11039">MKFFLALTSAILGAALAAPGQEMQKRQITEVTLFLYGAGDAGYSITVPTNGASIPIDNPLSVSRVSTVCGATCFLTGAQGSSVMVRCNQGADIGPPQPQVSAICFRN</sequence>
<name>U1I4L6_ENDPU</name>
<evidence type="ECO:0000256" key="1">
    <source>
        <dbReference type="SAM" id="SignalP"/>
    </source>
</evidence>
<gene>
    <name evidence="2" type="ORF">EPUS_06282</name>
</gene>
<protein>
    <recommendedName>
        <fullName evidence="4">SSCRP protein</fullName>
    </recommendedName>
</protein>
<reference evidence="3" key="1">
    <citation type="journal article" date="2014" name="BMC Genomics">
        <title>Genome characteristics reveal the impact of lichenization on lichen-forming fungus Endocarpon pusillum Hedwig (Verrucariales, Ascomycota).</title>
        <authorList>
            <person name="Wang Y.-Y."/>
            <person name="Liu B."/>
            <person name="Zhang X.-Y."/>
            <person name="Zhou Q.-M."/>
            <person name="Zhang T."/>
            <person name="Li H."/>
            <person name="Yu Y.-F."/>
            <person name="Zhang X.-L."/>
            <person name="Hao X.-Y."/>
            <person name="Wang M."/>
            <person name="Wang L."/>
            <person name="Wei J.-C."/>
        </authorList>
    </citation>
    <scope>NUCLEOTIDE SEQUENCE [LARGE SCALE GENOMIC DNA]</scope>
    <source>
        <strain evidence="3">Z07020 / HMAS-L-300199</strain>
    </source>
</reference>
<evidence type="ECO:0000313" key="2">
    <source>
        <dbReference type="EMBL" id="ERF77064.1"/>
    </source>
</evidence>
<dbReference type="AlphaFoldDB" id="U1I4L6"/>
<keyword evidence="3" id="KW-1185">Reference proteome</keyword>
<dbReference type="GeneID" id="19241225"/>
<dbReference type="Proteomes" id="UP000019373">
    <property type="component" value="Unassembled WGS sequence"/>
</dbReference>
<evidence type="ECO:0008006" key="4">
    <source>
        <dbReference type="Google" id="ProtNLM"/>
    </source>
</evidence>
<dbReference type="OMA" id="PTDMTSH"/>
<feature type="chain" id="PRO_5004613899" description="SSCRP protein" evidence="1">
    <location>
        <begin position="18"/>
        <end position="107"/>
    </location>
</feature>
<evidence type="ECO:0000313" key="3">
    <source>
        <dbReference type="Proteomes" id="UP000019373"/>
    </source>
</evidence>
<dbReference type="RefSeq" id="XP_007785574.1">
    <property type="nucleotide sequence ID" value="XM_007787384.1"/>
</dbReference>
<accession>U1I4L6</accession>
<feature type="signal peptide" evidence="1">
    <location>
        <begin position="1"/>
        <end position="17"/>
    </location>
</feature>
<keyword evidence="1" id="KW-0732">Signal</keyword>
<dbReference type="OrthoDB" id="4509278at2759"/>
<dbReference type="EMBL" id="KE720666">
    <property type="protein sequence ID" value="ERF77064.1"/>
    <property type="molecule type" value="Genomic_DNA"/>
</dbReference>
<proteinExistence type="predicted"/>
<organism evidence="2 3">
    <name type="scientific">Endocarpon pusillum (strain Z07020 / HMAS-L-300199)</name>
    <name type="common">Lichen-forming fungus</name>
    <dbReference type="NCBI Taxonomy" id="1263415"/>
    <lineage>
        <taxon>Eukaryota</taxon>
        <taxon>Fungi</taxon>
        <taxon>Dikarya</taxon>
        <taxon>Ascomycota</taxon>
        <taxon>Pezizomycotina</taxon>
        <taxon>Eurotiomycetes</taxon>
        <taxon>Chaetothyriomycetidae</taxon>
        <taxon>Verrucariales</taxon>
        <taxon>Verrucariaceae</taxon>
        <taxon>Endocarpon</taxon>
    </lineage>
</organism>